<evidence type="ECO:0000313" key="4">
    <source>
        <dbReference type="Proteomes" id="UP000326779"/>
    </source>
</evidence>
<evidence type="ECO:0000256" key="1">
    <source>
        <dbReference type="SAM" id="MobiDB-lite"/>
    </source>
</evidence>
<dbReference type="KEGG" id="lhb:D1010_12240"/>
<dbReference type="EMBL" id="CP045143">
    <property type="protein sequence ID" value="QFR24091.1"/>
    <property type="molecule type" value="Genomic_DNA"/>
</dbReference>
<feature type="compositionally biased region" description="Low complexity" evidence="1">
    <location>
        <begin position="181"/>
        <end position="190"/>
    </location>
</feature>
<accession>A0A5P8M7N5</accession>
<dbReference type="SMART" id="SM00060">
    <property type="entry name" value="FN3"/>
    <property type="match status" value="1"/>
</dbReference>
<dbReference type="CDD" id="cd00063">
    <property type="entry name" value="FN3"/>
    <property type="match status" value="1"/>
</dbReference>
<feature type="domain" description="Fibronectin type-III" evidence="2">
    <location>
        <begin position="78"/>
        <end position="176"/>
    </location>
</feature>
<dbReference type="AlphaFoldDB" id="A0A5P8M7N5"/>
<name>A0A5P8M7N5_9LACO</name>
<gene>
    <name evidence="3" type="ORF">D1010_12240</name>
</gene>
<dbReference type="Proteomes" id="UP000326779">
    <property type="component" value="Chromosome"/>
</dbReference>
<evidence type="ECO:0000259" key="2">
    <source>
        <dbReference type="PROSITE" id="PS50853"/>
    </source>
</evidence>
<dbReference type="InterPro" id="IPR036116">
    <property type="entry name" value="FN3_sf"/>
</dbReference>
<sequence length="199" mass="20357">MADDTQAVVRSNETLNIYDKDSKLVVKGDKGTKKAEVTGLKHGQVVADGDYLSAYQDVTSQAESDKAPVPGWTVLTVAPSNPTVKLTAGDGKIDFAITAPADDGGSKITGFNVYAKETAGNWADKPTLQLTPDQLTGTIDKLTDGTPYTVAVTAVNDKGESSKDAAGASDHATPAAPKPAAPANNAAAPTDQGADVSAQ</sequence>
<dbReference type="SUPFAM" id="SSF49265">
    <property type="entry name" value="Fibronectin type III"/>
    <property type="match status" value="1"/>
</dbReference>
<dbReference type="InterPro" id="IPR013783">
    <property type="entry name" value="Ig-like_fold"/>
</dbReference>
<dbReference type="PROSITE" id="PS50853">
    <property type="entry name" value="FN3"/>
    <property type="match status" value="1"/>
</dbReference>
<reference evidence="3 4" key="1">
    <citation type="submission" date="2019-10" db="EMBL/GenBank/DDBJ databases">
        <title>The completed genome of Lactobacillus harbinensis M1.</title>
        <authorList>
            <person name="Zheng Y."/>
        </authorList>
    </citation>
    <scope>NUCLEOTIDE SEQUENCE [LARGE SCALE GENOMIC DNA]</scope>
    <source>
        <strain evidence="3 4">M1</strain>
    </source>
</reference>
<dbReference type="Pfam" id="PF00041">
    <property type="entry name" value="fn3"/>
    <property type="match status" value="1"/>
</dbReference>
<organism evidence="3 4">
    <name type="scientific">Schleiferilactobacillus harbinensis</name>
    <dbReference type="NCBI Taxonomy" id="304207"/>
    <lineage>
        <taxon>Bacteria</taxon>
        <taxon>Bacillati</taxon>
        <taxon>Bacillota</taxon>
        <taxon>Bacilli</taxon>
        <taxon>Lactobacillales</taxon>
        <taxon>Lactobacillaceae</taxon>
        <taxon>Schleiferilactobacillus</taxon>
    </lineage>
</organism>
<dbReference type="Gene3D" id="2.60.40.10">
    <property type="entry name" value="Immunoglobulins"/>
    <property type="match status" value="1"/>
</dbReference>
<feature type="region of interest" description="Disordered" evidence="1">
    <location>
        <begin position="154"/>
        <end position="199"/>
    </location>
</feature>
<dbReference type="RefSeq" id="WP_152261100.1">
    <property type="nucleotide sequence ID" value="NZ_CP045143.1"/>
</dbReference>
<evidence type="ECO:0000313" key="3">
    <source>
        <dbReference type="EMBL" id="QFR24091.1"/>
    </source>
</evidence>
<dbReference type="InterPro" id="IPR003961">
    <property type="entry name" value="FN3_dom"/>
</dbReference>
<proteinExistence type="predicted"/>
<protein>
    <recommendedName>
        <fullName evidence="2">Fibronectin type-III domain-containing protein</fullName>
    </recommendedName>
</protein>